<feature type="domain" description="Ferric oxidoreductase" evidence="8">
    <location>
        <begin position="58"/>
        <end position="168"/>
    </location>
</feature>
<dbReference type="OrthoDB" id="9788328at2"/>
<dbReference type="Pfam" id="PF01794">
    <property type="entry name" value="Ferric_reduct"/>
    <property type="match status" value="1"/>
</dbReference>
<dbReference type="PANTHER" id="PTHR36964:SF1">
    <property type="entry name" value="PROTEIN-METHIONINE-SULFOXIDE REDUCTASE HEME-BINDING SUBUNIT MSRQ"/>
    <property type="match status" value="1"/>
</dbReference>
<comment type="subcellular location">
    <subcellularLocation>
        <location evidence="7">Cell membrane</location>
        <topology evidence="7">Multi-pass membrane protein</topology>
    </subcellularLocation>
    <subcellularLocation>
        <location evidence="1">Membrane</location>
        <topology evidence="1">Multi-pass membrane protein</topology>
    </subcellularLocation>
</comment>
<evidence type="ECO:0000256" key="1">
    <source>
        <dbReference type="ARBA" id="ARBA00004141"/>
    </source>
</evidence>
<keyword evidence="3 7" id="KW-0812">Transmembrane</keyword>
<accession>A0A1Y5SN83</accession>
<dbReference type="InterPro" id="IPR022837">
    <property type="entry name" value="MsrQ-like"/>
</dbReference>
<dbReference type="InterPro" id="IPR013130">
    <property type="entry name" value="Fe3_Rdtase_TM_dom"/>
</dbReference>
<feature type="transmembrane region" description="Helical" evidence="7">
    <location>
        <begin position="89"/>
        <end position="107"/>
    </location>
</feature>
<keyword evidence="5 7" id="KW-0408">Iron</keyword>
<evidence type="ECO:0000259" key="8">
    <source>
        <dbReference type="Pfam" id="PF01794"/>
    </source>
</evidence>
<evidence type="ECO:0000256" key="4">
    <source>
        <dbReference type="ARBA" id="ARBA00022989"/>
    </source>
</evidence>
<keyword evidence="4 7" id="KW-1133">Transmembrane helix</keyword>
<dbReference type="PANTHER" id="PTHR36964">
    <property type="entry name" value="PROTEIN-METHIONINE-SULFOXIDE REDUCTASE HEME-BINDING SUBUNIT MSRQ"/>
    <property type="match status" value="1"/>
</dbReference>
<dbReference type="Proteomes" id="UP000193409">
    <property type="component" value="Unassembled WGS sequence"/>
</dbReference>
<protein>
    <recommendedName>
        <fullName evidence="7">Protein-methionine-sulfoxide reductase heme-binding subunit MsrQ</fullName>
    </recommendedName>
    <alternativeName>
        <fullName evidence="7">Flavocytochrome MsrQ</fullName>
    </alternativeName>
</protein>
<reference evidence="9 10" key="1">
    <citation type="submission" date="2017-03" db="EMBL/GenBank/DDBJ databases">
        <authorList>
            <person name="Afonso C.L."/>
            <person name="Miller P.J."/>
            <person name="Scott M.A."/>
            <person name="Spackman E."/>
            <person name="Goraichik I."/>
            <person name="Dimitrov K.M."/>
            <person name="Suarez D.L."/>
            <person name="Swayne D.E."/>
        </authorList>
    </citation>
    <scope>NUCLEOTIDE SEQUENCE [LARGE SCALE GENOMIC DNA]</scope>
    <source>
        <strain evidence="9 10">CECT 7680</strain>
    </source>
</reference>
<dbReference type="GO" id="GO:0010181">
    <property type="term" value="F:FMN binding"/>
    <property type="evidence" value="ECO:0007669"/>
    <property type="project" value="UniProtKB-UniRule"/>
</dbReference>
<dbReference type="GO" id="GO:0005886">
    <property type="term" value="C:plasma membrane"/>
    <property type="evidence" value="ECO:0007669"/>
    <property type="project" value="UniProtKB-SubCell"/>
</dbReference>
<keyword evidence="7" id="KW-0479">Metal-binding</keyword>
<keyword evidence="2 7" id="KW-0813">Transport</keyword>
<proteinExistence type="inferred from homology"/>
<gene>
    <name evidence="9" type="primary">yedZ</name>
    <name evidence="7" type="synonym">msrQ</name>
    <name evidence="9" type="ORF">PSA7680_02233</name>
</gene>
<evidence type="ECO:0000256" key="3">
    <source>
        <dbReference type="ARBA" id="ARBA00022692"/>
    </source>
</evidence>
<dbReference type="GO" id="GO:0020037">
    <property type="term" value="F:heme binding"/>
    <property type="evidence" value="ECO:0007669"/>
    <property type="project" value="UniProtKB-UniRule"/>
</dbReference>
<keyword evidence="10" id="KW-1185">Reference proteome</keyword>
<dbReference type="AlphaFoldDB" id="A0A1Y5SN83"/>
<dbReference type="GO" id="GO:0016679">
    <property type="term" value="F:oxidoreductase activity, acting on diphenols and related substances as donors"/>
    <property type="evidence" value="ECO:0007669"/>
    <property type="project" value="TreeGrafter"/>
</dbReference>
<keyword evidence="7" id="KW-0349">Heme</keyword>
<keyword evidence="7" id="KW-0288">FMN</keyword>
<feature type="transmembrane region" description="Helical" evidence="7">
    <location>
        <begin position="185"/>
        <end position="201"/>
    </location>
</feature>
<keyword evidence="7" id="KW-1003">Cell membrane</keyword>
<evidence type="ECO:0000313" key="10">
    <source>
        <dbReference type="Proteomes" id="UP000193409"/>
    </source>
</evidence>
<comment type="subunit">
    <text evidence="7">Heterodimer of a catalytic subunit (MsrP) and a heme-binding subunit (MsrQ).</text>
</comment>
<name>A0A1Y5SN83_9RHOB</name>
<dbReference type="RefSeq" id="WP_085868777.1">
    <property type="nucleotide sequence ID" value="NZ_FWFQ01000014.1"/>
</dbReference>
<keyword evidence="7" id="KW-0249">Electron transport</keyword>
<keyword evidence="6 7" id="KW-0472">Membrane</keyword>
<dbReference type="HAMAP" id="MF_01207">
    <property type="entry name" value="MsrQ"/>
    <property type="match status" value="1"/>
</dbReference>
<comment type="cofactor">
    <cofactor evidence="7">
        <name>heme b</name>
        <dbReference type="ChEBI" id="CHEBI:60344"/>
    </cofactor>
    <text evidence="7">Binds 1 heme b (iron(II)-protoporphyrin IX) group per subunit.</text>
</comment>
<feature type="transmembrane region" description="Helical" evidence="7">
    <location>
        <begin position="161"/>
        <end position="179"/>
    </location>
</feature>
<dbReference type="GO" id="GO:0009055">
    <property type="term" value="F:electron transfer activity"/>
    <property type="evidence" value="ECO:0007669"/>
    <property type="project" value="UniProtKB-UniRule"/>
</dbReference>
<sequence length="217" mass="24132">MPSSTSAALADGINGLARRLPAWPIYLLACLPPAWLLWQGLTGGLGVDPVKEMEHRMGLWGLQVLIASLCITPLRTFARINLVRYRRALGLVAFFYIFLHLLIWLVLDVQIPAQIWADIVKRPYITIGMGAFLAMVPLAITSNNLSIRRMGAAAWRRLHKLAYFAVLAGSIHFLMLVKGWQIEPMIYFGIVCALLGARLRPHHLGRISGGTATRRQG</sequence>
<evidence type="ECO:0000256" key="7">
    <source>
        <dbReference type="HAMAP-Rule" id="MF_01207"/>
    </source>
</evidence>
<comment type="cofactor">
    <cofactor evidence="7">
        <name>FMN</name>
        <dbReference type="ChEBI" id="CHEBI:58210"/>
    </cofactor>
    <text evidence="7">Binds 1 FMN per subunit.</text>
</comment>
<evidence type="ECO:0000256" key="5">
    <source>
        <dbReference type="ARBA" id="ARBA00023004"/>
    </source>
</evidence>
<evidence type="ECO:0000256" key="2">
    <source>
        <dbReference type="ARBA" id="ARBA00022448"/>
    </source>
</evidence>
<evidence type="ECO:0000313" key="9">
    <source>
        <dbReference type="EMBL" id="SLN44001.1"/>
    </source>
</evidence>
<comment type="function">
    <text evidence="7">Part of the MsrPQ system that repairs oxidized periplasmic proteins containing methionine sulfoxide residues (Met-O), using respiratory chain electrons. Thus protects these proteins from oxidative-stress damage caused by reactive species of oxygen and chlorine generated by the host defense mechanisms. MsrPQ is essential for the maintenance of envelope integrity under bleach stress, rescuing a wide series of structurally unrelated periplasmic proteins from methionine oxidation. MsrQ provides electrons for reduction to the reductase catalytic subunit MsrP, using the quinone pool of the respiratory chain.</text>
</comment>
<evidence type="ECO:0000256" key="6">
    <source>
        <dbReference type="ARBA" id="ARBA00023136"/>
    </source>
</evidence>
<dbReference type="GO" id="GO:0030091">
    <property type="term" value="P:protein repair"/>
    <property type="evidence" value="ECO:0007669"/>
    <property type="project" value="UniProtKB-UniRule"/>
</dbReference>
<dbReference type="NCBIfam" id="NF003833">
    <property type="entry name" value="PRK05419.1-5"/>
    <property type="match status" value="1"/>
</dbReference>
<comment type="similarity">
    <text evidence="7">Belongs to the MsrQ family.</text>
</comment>
<dbReference type="EMBL" id="FWFQ01000014">
    <property type="protein sequence ID" value="SLN44001.1"/>
    <property type="molecule type" value="Genomic_DNA"/>
</dbReference>
<organism evidence="9 10">
    <name type="scientific">Pseudoruegeria aquimaris</name>
    <dbReference type="NCBI Taxonomy" id="393663"/>
    <lineage>
        <taxon>Bacteria</taxon>
        <taxon>Pseudomonadati</taxon>
        <taxon>Pseudomonadota</taxon>
        <taxon>Alphaproteobacteria</taxon>
        <taxon>Rhodobacterales</taxon>
        <taxon>Roseobacteraceae</taxon>
        <taxon>Pseudoruegeria</taxon>
    </lineage>
</organism>
<keyword evidence="7" id="KW-0285">Flavoprotein</keyword>
<dbReference type="GO" id="GO:0046872">
    <property type="term" value="F:metal ion binding"/>
    <property type="evidence" value="ECO:0007669"/>
    <property type="project" value="UniProtKB-KW"/>
</dbReference>
<feature type="transmembrane region" description="Helical" evidence="7">
    <location>
        <begin position="20"/>
        <end position="38"/>
    </location>
</feature>
<feature type="transmembrane region" description="Helical" evidence="7">
    <location>
        <begin position="58"/>
        <end position="77"/>
    </location>
</feature>
<feature type="transmembrane region" description="Helical" evidence="7">
    <location>
        <begin position="119"/>
        <end position="140"/>
    </location>
</feature>